<dbReference type="SUPFAM" id="SSF51206">
    <property type="entry name" value="cAMP-binding domain-like"/>
    <property type="match status" value="1"/>
</dbReference>
<feature type="domain" description="Cyclic nucleotide-binding" evidence="1">
    <location>
        <begin position="14"/>
        <end position="118"/>
    </location>
</feature>
<dbReference type="InterPro" id="IPR000595">
    <property type="entry name" value="cNMP-bd_dom"/>
</dbReference>
<dbReference type="Proteomes" id="UP000746690">
    <property type="component" value="Unassembled WGS sequence"/>
</dbReference>
<reference evidence="2 3" key="1">
    <citation type="submission" date="2020-04" db="EMBL/GenBank/DDBJ databases">
        <title>A Flavivirga sp. nov.</title>
        <authorList>
            <person name="Sun X."/>
        </authorList>
    </citation>
    <scope>NUCLEOTIDE SEQUENCE [LARGE SCALE GENOMIC DNA]</scope>
    <source>
        <strain evidence="2 3">Y03</strain>
    </source>
</reference>
<evidence type="ECO:0000313" key="3">
    <source>
        <dbReference type="Proteomes" id="UP000746690"/>
    </source>
</evidence>
<evidence type="ECO:0000259" key="1">
    <source>
        <dbReference type="PROSITE" id="PS50042"/>
    </source>
</evidence>
<name>A0ABX1S0G4_9FLAO</name>
<dbReference type="EMBL" id="JABBHF010000008">
    <property type="protein sequence ID" value="NMH88730.1"/>
    <property type="molecule type" value="Genomic_DNA"/>
</dbReference>
<proteinExistence type="predicted"/>
<gene>
    <name evidence="2" type="ORF">HHX25_14550</name>
</gene>
<dbReference type="CDD" id="cd00038">
    <property type="entry name" value="CAP_ED"/>
    <property type="match status" value="1"/>
</dbReference>
<dbReference type="PROSITE" id="PS50042">
    <property type="entry name" value="CNMP_BINDING_3"/>
    <property type="match status" value="1"/>
</dbReference>
<dbReference type="InterPro" id="IPR014710">
    <property type="entry name" value="RmlC-like_jellyroll"/>
</dbReference>
<comment type="caution">
    <text evidence="2">The sequence shown here is derived from an EMBL/GenBank/DDBJ whole genome shotgun (WGS) entry which is preliminary data.</text>
</comment>
<dbReference type="Pfam" id="PF00027">
    <property type="entry name" value="cNMP_binding"/>
    <property type="match status" value="1"/>
</dbReference>
<protein>
    <submittedName>
        <fullName evidence="2">Crp/Fnr family transcriptional regulator</fullName>
    </submittedName>
</protein>
<dbReference type="RefSeq" id="WP_169674988.1">
    <property type="nucleotide sequence ID" value="NZ_JABBHF010000008.1"/>
</dbReference>
<organism evidence="2 3">
    <name type="scientific">Flavivirga algicola</name>
    <dbReference type="NCBI Taxonomy" id="2729136"/>
    <lineage>
        <taxon>Bacteria</taxon>
        <taxon>Pseudomonadati</taxon>
        <taxon>Bacteroidota</taxon>
        <taxon>Flavobacteriia</taxon>
        <taxon>Flavobacteriales</taxon>
        <taxon>Flavobacteriaceae</taxon>
        <taxon>Flavivirga</taxon>
    </lineage>
</organism>
<dbReference type="InterPro" id="IPR018490">
    <property type="entry name" value="cNMP-bd_dom_sf"/>
</dbReference>
<sequence length="192" mass="22485">MSQDRNSLIDFILSIVPISQEESQYIAYSFHPIKIKKGDFLLREGAISNDYFYLEKGLMRTFLFDLEGNEITTDFFLENNIVLEVTSFFNSVRSEANIQAITDCIGYRISYEQLNTLFHQKPAFRDFGRAILVKEFIASQKRNYSMINRTAEQRYQELLKTKPQILKHAHLKYIASYLGITDSTLSRLRRKV</sequence>
<dbReference type="Gene3D" id="2.60.120.10">
    <property type="entry name" value="Jelly Rolls"/>
    <property type="match status" value="1"/>
</dbReference>
<accession>A0ABX1S0G4</accession>
<keyword evidence="3" id="KW-1185">Reference proteome</keyword>
<evidence type="ECO:0000313" key="2">
    <source>
        <dbReference type="EMBL" id="NMH88730.1"/>
    </source>
</evidence>